<organism evidence="1">
    <name type="scientific">viral metagenome</name>
    <dbReference type="NCBI Taxonomy" id="1070528"/>
    <lineage>
        <taxon>unclassified sequences</taxon>
        <taxon>metagenomes</taxon>
        <taxon>organismal metagenomes</taxon>
    </lineage>
</organism>
<evidence type="ECO:0000313" key="1">
    <source>
        <dbReference type="EMBL" id="QHS87097.1"/>
    </source>
</evidence>
<name>A0A6C0B4F7_9ZZZZ</name>
<dbReference type="AlphaFoldDB" id="A0A6C0B4F7"/>
<sequence>MASSTHIDAGRIHRLKEHLARSTINHELEIMKETTLKNAHLYCVINSVSAQQYGPLLEKYIRMKNGFVKNTASKCNGDGSKDNKNAEVKVSLGGGKHDKFNYVQLRVSHDIQYYILTAYHLTGMNVETGGELYVFSVPKEDMLPLIVNHGGYAHRTNKELGKITLEDMKDDKNMKEYSMRPSYGDKCWVDLMKFRVSEDSL</sequence>
<proteinExistence type="predicted"/>
<accession>A0A6C0B4F7</accession>
<reference evidence="1" key="1">
    <citation type="journal article" date="2020" name="Nature">
        <title>Giant virus diversity and host interactions through global metagenomics.</title>
        <authorList>
            <person name="Schulz F."/>
            <person name="Roux S."/>
            <person name="Paez-Espino D."/>
            <person name="Jungbluth S."/>
            <person name="Walsh D.A."/>
            <person name="Denef V.J."/>
            <person name="McMahon K.D."/>
            <person name="Konstantinidis K.T."/>
            <person name="Eloe-Fadrosh E.A."/>
            <person name="Kyrpides N.C."/>
            <person name="Woyke T."/>
        </authorList>
    </citation>
    <scope>NUCLEOTIDE SEQUENCE</scope>
    <source>
        <strain evidence="1">GVMAG-M-3300009684-20</strain>
    </source>
</reference>
<protein>
    <submittedName>
        <fullName evidence="1">Uncharacterized protein</fullName>
    </submittedName>
</protein>
<dbReference type="EMBL" id="MN739078">
    <property type="protein sequence ID" value="QHS87097.1"/>
    <property type="molecule type" value="Genomic_DNA"/>
</dbReference>